<dbReference type="Pfam" id="PF00392">
    <property type="entry name" value="GntR"/>
    <property type="match status" value="1"/>
</dbReference>
<proteinExistence type="predicted"/>
<dbReference type="SUPFAM" id="SSF46785">
    <property type="entry name" value="Winged helix' DNA-binding domain"/>
    <property type="match status" value="1"/>
</dbReference>
<name>A0ABS5YRV3_9ACTN</name>
<dbReference type="Pfam" id="PF07729">
    <property type="entry name" value="FCD"/>
    <property type="match status" value="1"/>
</dbReference>
<dbReference type="Proteomes" id="UP001519654">
    <property type="component" value="Unassembled WGS sequence"/>
</dbReference>
<accession>A0ABS5YRV3</accession>
<dbReference type="InterPro" id="IPR036390">
    <property type="entry name" value="WH_DNA-bd_sf"/>
</dbReference>
<dbReference type="EMBL" id="JAHKKG010000006">
    <property type="protein sequence ID" value="MBU2666178.1"/>
    <property type="molecule type" value="Genomic_DNA"/>
</dbReference>
<keyword evidence="2" id="KW-0238">DNA-binding</keyword>
<evidence type="ECO:0000256" key="1">
    <source>
        <dbReference type="ARBA" id="ARBA00023015"/>
    </source>
</evidence>
<evidence type="ECO:0000259" key="4">
    <source>
        <dbReference type="PROSITE" id="PS50949"/>
    </source>
</evidence>
<sequence length="215" mass="24142">MSGQYSSEAQRCYGMLRDRILDGRYAEGAMLNQLEIATELGTSRSPVREAIARLAADGLVTDIPGRGARVATLSVQDYLEVNQLRWLLESFAARVAATHMPMELIESFRARLEVIEEPGELEALDQELHRAIAAHCGNTRMREYIEQLNGMMTIARRRDVAGEHDHMVDGLKNLIEAFAVRDPDRAELLMREHIGSFTTRLPGLVEAPSTLRRLL</sequence>
<dbReference type="PROSITE" id="PS50949">
    <property type="entry name" value="HTH_GNTR"/>
    <property type="match status" value="1"/>
</dbReference>
<dbReference type="SMART" id="SM00345">
    <property type="entry name" value="HTH_GNTR"/>
    <property type="match status" value="1"/>
</dbReference>
<keyword evidence="3" id="KW-0804">Transcription</keyword>
<dbReference type="SMART" id="SM00895">
    <property type="entry name" value="FCD"/>
    <property type="match status" value="1"/>
</dbReference>
<dbReference type="PANTHER" id="PTHR43537:SF24">
    <property type="entry name" value="GLUCONATE OPERON TRANSCRIPTIONAL REPRESSOR"/>
    <property type="match status" value="1"/>
</dbReference>
<dbReference type="PRINTS" id="PR00035">
    <property type="entry name" value="HTHGNTR"/>
</dbReference>
<feature type="domain" description="HTH gntR-type" evidence="4">
    <location>
        <begin position="6"/>
        <end position="73"/>
    </location>
</feature>
<gene>
    <name evidence="5" type="ORF">KOI35_22005</name>
</gene>
<organism evidence="5 6">
    <name type="scientific">Paractinoplanes bogorensis</name>
    <dbReference type="NCBI Taxonomy" id="1610840"/>
    <lineage>
        <taxon>Bacteria</taxon>
        <taxon>Bacillati</taxon>
        <taxon>Actinomycetota</taxon>
        <taxon>Actinomycetes</taxon>
        <taxon>Micromonosporales</taxon>
        <taxon>Micromonosporaceae</taxon>
        <taxon>Paractinoplanes</taxon>
    </lineage>
</organism>
<dbReference type="InterPro" id="IPR036388">
    <property type="entry name" value="WH-like_DNA-bd_sf"/>
</dbReference>
<keyword evidence="1" id="KW-0805">Transcription regulation</keyword>
<evidence type="ECO:0000313" key="5">
    <source>
        <dbReference type="EMBL" id="MBU2666178.1"/>
    </source>
</evidence>
<protein>
    <submittedName>
        <fullName evidence="5">GntR family transcriptional regulator</fullName>
    </submittedName>
</protein>
<dbReference type="CDD" id="cd07377">
    <property type="entry name" value="WHTH_GntR"/>
    <property type="match status" value="1"/>
</dbReference>
<dbReference type="RefSeq" id="WP_215789364.1">
    <property type="nucleotide sequence ID" value="NZ_JAHKKG010000006.1"/>
</dbReference>
<dbReference type="InterPro" id="IPR008920">
    <property type="entry name" value="TF_FadR/GntR_C"/>
</dbReference>
<keyword evidence="6" id="KW-1185">Reference proteome</keyword>
<evidence type="ECO:0000256" key="3">
    <source>
        <dbReference type="ARBA" id="ARBA00023163"/>
    </source>
</evidence>
<evidence type="ECO:0000313" key="6">
    <source>
        <dbReference type="Proteomes" id="UP001519654"/>
    </source>
</evidence>
<dbReference type="PANTHER" id="PTHR43537">
    <property type="entry name" value="TRANSCRIPTIONAL REGULATOR, GNTR FAMILY"/>
    <property type="match status" value="1"/>
</dbReference>
<reference evidence="5 6" key="1">
    <citation type="submission" date="2021-06" db="EMBL/GenBank/DDBJ databases">
        <title>Actinoplanes lichenicola sp. nov., and Actinoplanes ovalisporus sp. nov., isolated from lichen in Thailand.</title>
        <authorList>
            <person name="Saeng-In P."/>
            <person name="Kanchanasin P."/>
            <person name="Yuki M."/>
            <person name="Kudo T."/>
            <person name="Ohkuma M."/>
            <person name="Phongsopitanun W."/>
            <person name="Tanasupawat S."/>
        </authorList>
    </citation>
    <scope>NUCLEOTIDE SEQUENCE [LARGE SCALE GENOMIC DNA]</scope>
    <source>
        <strain evidence="5 6">NBRC 110975</strain>
    </source>
</reference>
<dbReference type="InterPro" id="IPR011711">
    <property type="entry name" value="GntR_C"/>
</dbReference>
<dbReference type="SUPFAM" id="SSF48008">
    <property type="entry name" value="GntR ligand-binding domain-like"/>
    <property type="match status" value="1"/>
</dbReference>
<dbReference type="InterPro" id="IPR000524">
    <property type="entry name" value="Tscrpt_reg_HTH_GntR"/>
</dbReference>
<dbReference type="Gene3D" id="1.10.10.10">
    <property type="entry name" value="Winged helix-like DNA-binding domain superfamily/Winged helix DNA-binding domain"/>
    <property type="match status" value="1"/>
</dbReference>
<dbReference type="Gene3D" id="1.20.120.530">
    <property type="entry name" value="GntR ligand-binding domain-like"/>
    <property type="match status" value="1"/>
</dbReference>
<comment type="caution">
    <text evidence="5">The sequence shown here is derived from an EMBL/GenBank/DDBJ whole genome shotgun (WGS) entry which is preliminary data.</text>
</comment>
<evidence type="ECO:0000256" key="2">
    <source>
        <dbReference type="ARBA" id="ARBA00023125"/>
    </source>
</evidence>